<feature type="compositionally biased region" description="Basic and acidic residues" evidence="1">
    <location>
        <begin position="59"/>
        <end position="71"/>
    </location>
</feature>
<protein>
    <recommendedName>
        <fullName evidence="4">Sulfotransferase domain-containing protein</fullName>
    </recommendedName>
</protein>
<keyword evidence="2" id="KW-1133">Transmembrane helix</keyword>
<gene>
    <name evidence="3" type="ORF">HTAM1171_LOCUS1239</name>
</gene>
<dbReference type="InterPro" id="IPR027417">
    <property type="entry name" value="P-loop_NTPase"/>
</dbReference>
<keyword evidence="2" id="KW-0472">Membrane</keyword>
<feature type="transmembrane region" description="Helical" evidence="2">
    <location>
        <begin position="24"/>
        <end position="46"/>
    </location>
</feature>
<sequence length="496" mass="57161">MVRVQQRPTLRHPGQSNSNGRRKWIFRLVSTGLVAIAFYINVLSVMPGDEDIEVELQQQEHHVTDHRDTHTAIRGTAFEMDTTEDTEDTASMMEEDDSDDSEENTNDLDEDATNSIDGEDVDDDDDDDVAGDDSIGDEEDDEEDSEDDDEGDSEEDDEDGSEEDSADDDEDEDGEDDLAMDKDVDLENVDEEDAEDNVVSRSDDSENESGKSNIRAKKGDITGDDDESDVTAVSVAILGERSSGTTWIYEHLTECFAHGVPIRRRLEKYKHWFQVDEERDDYKGLDFETYPTNSLVISMFRNPYDWTTAMHRVPHHAPAHIDLPWKEFLTKAWTTERVGKDLNITDKENFLCQDKFKYHEVVSCIHKPMGDEYWKDKKTRFSEHQPVYEMKNDGSGEPYDNILDMRADKIRNFLTVKDFKRITDFWVYKYEDLLADGTEEFLQKIEKATGVKRQCKAAEPQNRRKRPLDKEMMAYIDEHLDWEAEALVGYTKGNRG</sequence>
<feature type="region of interest" description="Disordered" evidence="1">
    <location>
        <begin position="59"/>
        <end position="227"/>
    </location>
</feature>
<dbReference type="EMBL" id="HBGV01002026">
    <property type="protein sequence ID" value="CAD9470757.1"/>
    <property type="molecule type" value="Transcribed_RNA"/>
</dbReference>
<organism evidence="3">
    <name type="scientific">Helicotheca tamesis</name>
    <dbReference type="NCBI Taxonomy" id="374047"/>
    <lineage>
        <taxon>Eukaryota</taxon>
        <taxon>Sar</taxon>
        <taxon>Stramenopiles</taxon>
        <taxon>Ochrophyta</taxon>
        <taxon>Bacillariophyta</taxon>
        <taxon>Mediophyceae</taxon>
        <taxon>Lithodesmiophycidae</taxon>
        <taxon>Lithodesmiales</taxon>
        <taxon>Lithodesmiaceae</taxon>
        <taxon>Helicotheca</taxon>
    </lineage>
</organism>
<proteinExistence type="predicted"/>
<evidence type="ECO:0000313" key="3">
    <source>
        <dbReference type="EMBL" id="CAD9470757.1"/>
    </source>
</evidence>
<keyword evidence="2" id="KW-0812">Transmembrane</keyword>
<feature type="compositionally biased region" description="Acidic residues" evidence="1">
    <location>
        <begin position="81"/>
        <end position="178"/>
    </location>
</feature>
<dbReference type="AlphaFoldDB" id="A0A7S2E405"/>
<evidence type="ECO:0008006" key="4">
    <source>
        <dbReference type="Google" id="ProtNLM"/>
    </source>
</evidence>
<feature type="compositionally biased region" description="Acidic residues" evidence="1">
    <location>
        <begin position="186"/>
        <end position="196"/>
    </location>
</feature>
<accession>A0A7S2E405</accession>
<evidence type="ECO:0000256" key="1">
    <source>
        <dbReference type="SAM" id="MobiDB-lite"/>
    </source>
</evidence>
<name>A0A7S2E405_9STRA</name>
<reference evidence="3" key="1">
    <citation type="submission" date="2021-01" db="EMBL/GenBank/DDBJ databases">
        <authorList>
            <person name="Corre E."/>
            <person name="Pelletier E."/>
            <person name="Niang G."/>
            <person name="Scheremetjew M."/>
            <person name="Finn R."/>
            <person name="Kale V."/>
            <person name="Holt S."/>
            <person name="Cochrane G."/>
            <person name="Meng A."/>
            <person name="Brown T."/>
            <person name="Cohen L."/>
        </authorList>
    </citation>
    <scope>NUCLEOTIDE SEQUENCE</scope>
    <source>
        <strain evidence="3">CCMP826</strain>
    </source>
</reference>
<evidence type="ECO:0000256" key="2">
    <source>
        <dbReference type="SAM" id="Phobius"/>
    </source>
</evidence>
<dbReference type="SUPFAM" id="SSF52540">
    <property type="entry name" value="P-loop containing nucleoside triphosphate hydrolases"/>
    <property type="match status" value="1"/>
</dbReference>